<evidence type="ECO:0000313" key="2">
    <source>
        <dbReference type="Proteomes" id="UP000716291"/>
    </source>
</evidence>
<reference evidence="1" key="1">
    <citation type="journal article" date="2020" name="Microb. Genom.">
        <title>Genetic diversity of clinical and environmental Mucorales isolates obtained from an investigation of mucormycosis cases among solid organ transplant recipients.</title>
        <authorList>
            <person name="Nguyen M.H."/>
            <person name="Kaul D."/>
            <person name="Muto C."/>
            <person name="Cheng S.J."/>
            <person name="Richter R.A."/>
            <person name="Bruno V.M."/>
            <person name="Liu G."/>
            <person name="Beyhan S."/>
            <person name="Sundermann A.J."/>
            <person name="Mounaud S."/>
            <person name="Pasculle A.W."/>
            <person name="Nierman W.C."/>
            <person name="Driscoll E."/>
            <person name="Cumbie R."/>
            <person name="Clancy C.J."/>
            <person name="Dupont C.L."/>
        </authorList>
    </citation>
    <scope>NUCLEOTIDE SEQUENCE</scope>
    <source>
        <strain evidence="1">GL11</strain>
    </source>
</reference>
<dbReference type="Proteomes" id="UP000716291">
    <property type="component" value="Unassembled WGS sequence"/>
</dbReference>
<comment type="caution">
    <text evidence="1">The sequence shown here is derived from an EMBL/GenBank/DDBJ whole genome shotgun (WGS) entry which is preliminary data.</text>
</comment>
<protein>
    <submittedName>
        <fullName evidence="1">Uncharacterized protein</fullName>
    </submittedName>
</protein>
<proteinExistence type="predicted"/>
<dbReference type="OrthoDB" id="2216069at2759"/>
<sequence length="200" mass="22316">MKIPEILFQEPSSFESSEEENMNNLMKAVTPLFNPILKSSLLLTPVGSFLLLAAEQVPIKTAAADTGISLSLACRLIKLWEEREHNSPKYAPVALDQMRHRLLIEFRNLTVKKTTSYNHRNSEEAKLQRKATVLAWVSGKGMCFEKSCVPFDNGGFNLHVNRSRSWSKKGGPVKSIVPTSRGTSIAVFEAIFHKEESASP</sequence>
<keyword evidence="2" id="KW-1185">Reference proteome</keyword>
<name>A0A9P6X1S1_RHIOR</name>
<dbReference type="EMBL" id="JAANQT010002040">
    <property type="protein sequence ID" value="KAG1303290.1"/>
    <property type="molecule type" value="Genomic_DNA"/>
</dbReference>
<evidence type="ECO:0000313" key="1">
    <source>
        <dbReference type="EMBL" id="KAG1303290.1"/>
    </source>
</evidence>
<accession>A0A9P6X1S1</accession>
<gene>
    <name evidence="1" type="ORF">G6F64_010200</name>
</gene>
<organism evidence="1 2">
    <name type="scientific">Rhizopus oryzae</name>
    <name type="common">Mucormycosis agent</name>
    <name type="synonym">Rhizopus arrhizus var. delemar</name>
    <dbReference type="NCBI Taxonomy" id="64495"/>
    <lineage>
        <taxon>Eukaryota</taxon>
        <taxon>Fungi</taxon>
        <taxon>Fungi incertae sedis</taxon>
        <taxon>Mucoromycota</taxon>
        <taxon>Mucoromycotina</taxon>
        <taxon>Mucoromycetes</taxon>
        <taxon>Mucorales</taxon>
        <taxon>Mucorineae</taxon>
        <taxon>Rhizopodaceae</taxon>
        <taxon>Rhizopus</taxon>
    </lineage>
</organism>
<dbReference type="AlphaFoldDB" id="A0A9P6X1S1"/>